<dbReference type="FunCoup" id="A0A6P7XJH3">
    <property type="interactions" value="186"/>
</dbReference>
<evidence type="ECO:0000256" key="8">
    <source>
        <dbReference type="ARBA" id="ARBA00030888"/>
    </source>
</evidence>
<evidence type="ECO:0000256" key="5">
    <source>
        <dbReference type="ARBA" id="ARBA00023125"/>
    </source>
</evidence>
<gene>
    <name evidence="13" type="primary">LOC115464192</name>
</gene>
<evidence type="ECO:0000256" key="10">
    <source>
        <dbReference type="RuleBase" id="RU000682"/>
    </source>
</evidence>
<evidence type="ECO:0000256" key="4">
    <source>
        <dbReference type="ARBA" id="ARBA00019432"/>
    </source>
</evidence>
<dbReference type="GO" id="GO:0007399">
    <property type="term" value="P:nervous system development"/>
    <property type="evidence" value="ECO:0007669"/>
    <property type="project" value="UniProtKB-ARBA"/>
</dbReference>
<dbReference type="GO" id="GO:0000981">
    <property type="term" value="F:DNA-binding transcription factor activity, RNA polymerase II-specific"/>
    <property type="evidence" value="ECO:0007669"/>
    <property type="project" value="InterPro"/>
</dbReference>
<dbReference type="SUPFAM" id="SSF46689">
    <property type="entry name" value="Homeodomain-like"/>
    <property type="match status" value="1"/>
</dbReference>
<feature type="domain" description="Homeobox" evidence="11">
    <location>
        <begin position="64"/>
        <end position="124"/>
    </location>
</feature>
<dbReference type="PANTHER" id="PTHR24329:SF547">
    <property type="entry name" value="HOMEOBOX PROTEIN PROPHET OF PIT-1-LIKE"/>
    <property type="match status" value="1"/>
</dbReference>
<sequence>MEEVRARASKKKCAQFHDSYPEIAVATSTADIDSTCRKFHQAPCLESSSLLSVSGHVTSHYALPTRRRHRTTFCQEQLEHLETAFSKNHYPDIYCREELAKITKLNEARIQVWFQNRRAKHRKHERATQKPTGPAVISACSGLMPSVCAVSASSRQYQYSHPLNHISRFSSVATTSYPPPSAVSPFTCTGSHTHLATAPPATRQHEEWYSPLCSINSPGTALPSPMLSLTPISALDPAAHWN</sequence>
<keyword evidence="12" id="KW-1185">Reference proteome</keyword>
<evidence type="ECO:0000256" key="2">
    <source>
        <dbReference type="ARBA" id="ARBA00004123"/>
    </source>
</evidence>
<accession>A0A6P7XJH3</accession>
<dbReference type="InterPro" id="IPR017970">
    <property type="entry name" value="Homeobox_CS"/>
</dbReference>
<dbReference type="OrthoDB" id="6159439at2759"/>
<proteinExistence type="inferred from homology"/>
<keyword evidence="5 9" id="KW-0238">DNA-binding</keyword>
<evidence type="ECO:0000313" key="13">
    <source>
        <dbReference type="RefSeq" id="XP_030050444.1"/>
    </source>
</evidence>
<dbReference type="SMART" id="SM00389">
    <property type="entry name" value="HOX"/>
    <property type="match status" value="1"/>
</dbReference>
<dbReference type="GO" id="GO:0005634">
    <property type="term" value="C:nucleus"/>
    <property type="evidence" value="ECO:0007669"/>
    <property type="project" value="UniProtKB-SubCell"/>
</dbReference>
<name>A0A6P7XJH3_9AMPH</name>
<dbReference type="CDD" id="cd00086">
    <property type="entry name" value="homeodomain"/>
    <property type="match status" value="1"/>
</dbReference>
<dbReference type="GO" id="GO:0000977">
    <property type="term" value="F:RNA polymerase II transcription regulatory region sequence-specific DNA binding"/>
    <property type="evidence" value="ECO:0007669"/>
    <property type="project" value="TreeGrafter"/>
</dbReference>
<evidence type="ECO:0000256" key="3">
    <source>
        <dbReference type="ARBA" id="ARBA00005733"/>
    </source>
</evidence>
<dbReference type="Pfam" id="PF00046">
    <property type="entry name" value="Homeodomain"/>
    <property type="match status" value="1"/>
</dbReference>
<evidence type="ECO:0000256" key="1">
    <source>
        <dbReference type="ARBA" id="ARBA00002030"/>
    </source>
</evidence>
<dbReference type="InterPro" id="IPR009057">
    <property type="entry name" value="Homeodomain-like_sf"/>
</dbReference>
<comment type="subcellular location">
    <subcellularLocation>
        <location evidence="2 9 10">Nucleus</location>
    </subcellularLocation>
</comment>
<keyword evidence="7 9" id="KW-0539">Nucleus</keyword>
<evidence type="ECO:0000256" key="7">
    <source>
        <dbReference type="ARBA" id="ARBA00023242"/>
    </source>
</evidence>
<dbReference type="PROSITE" id="PS00027">
    <property type="entry name" value="HOMEOBOX_1"/>
    <property type="match status" value="1"/>
</dbReference>
<dbReference type="PANTHER" id="PTHR24329">
    <property type="entry name" value="HOMEOBOX PROTEIN ARISTALESS"/>
    <property type="match status" value="1"/>
</dbReference>
<evidence type="ECO:0000256" key="9">
    <source>
        <dbReference type="PROSITE-ProRule" id="PRU00108"/>
    </source>
</evidence>
<evidence type="ECO:0000256" key="6">
    <source>
        <dbReference type="ARBA" id="ARBA00023155"/>
    </source>
</evidence>
<dbReference type="GeneID" id="115464192"/>
<dbReference type="InterPro" id="IPR050649">
    <property type="entry name" value="Paired_Homeobox_TFs"/>
</dbReference>
<dbReference type="KEGG" id="muo:115464192"/>
<dbReference type="Proteomes" id="UP000515156">
    <property type="component" value="Chromosome 3"/>
</dbReference>
<dbReference type="FunFam" id="1.10.10.60:FF:000138">
    <property type="entry name" value="Homeobox protein prophet of Pit-1"/>
    <property type="match status" value="1"/>
</dbReference>
<feature type="DNA-binding region" description="Homeobox" evidence="9">
    <location>
        <begin position="66"/>
        <end position="125"/>
    </location>
</feature>
<dbReference type="AlphaFoldDB" id="A0A6P7XJH3"/>
<dbReference type="InterPro" id="IPR001356">
    <property type="entry name" value="HD"/>
</dbReference>
<dbReference type="InParanoid" id="A0A6P7XJH3"/>
<comment type="similarity">
    <text evidence="3">Belongs to the paired homeobox family.</text>
</comment>
<organism evidence="12 13">
    <name type="scientific">Microcaecilia unicolor</name>
    <dbReference type="NCBI Taxonomy" id="1415580"/>
    <lineage>
        <taxon>Eukaryota</taxon>
        <taxon>Metazoa</taxon>
        <taxon>Chordata</taxon>
        <taxon>Craniata</taxon>
        <taxon>Vertebrata</taxon>
        <taxon>Euteleostomi</taxon>
        <taxon>Amphibia</taxon>
        <taxon>Gymnophiona</taxon>
        <taxon>Siphonopidae</taxon>
        <taxon>Microcaecilia</taxon>
    </lineage>
</organism>
<keyword evidence="6 9" id="KW-0371">Homeobox</keyword>
<evidence type="ECO:0000259" key="11">
    <source>
        <dbReference type="PROSITE" id="PS50071"/>
    </source>
</evidence>
<dbReference type="Gene3D" id="1.10.10.60">
    <property type="entry name" value="Homeodomain-like"/>
    <property type="match status" value="1"/>
</dbReference>
<comment type="function">
    <text evidence="1">Possibly involved in the ontogenesis of pituitary gonadotropes, as well as somatotropes, lactotropes and caudomedial thyrotropes.</text>
</comment>
<dbReference type="RefSeq" id="XP_030050444.1">
    <property type="nucleotide sequence ID" value="XM_030194584.1"/>
</dbReference>
<evidence type="ECO:0000313" key="12">
    <source>
        <dbReference type="Proteomes" id="UP000515156"/>
    </source>
</evidence>
<reference evidence="13" key="1">
    <citation type="submission" date="2025-08" db="UniProtKB">
        <authorList>
            <consortium name="RefSeq"/>
        </authorList>
    </citation>
    <scope>IDENTIFICATION</scope>
</reference>
<protein>
    <recommendedName>
        <fullName evidence="4">Homeobox protein prophet of Pit-1</fullName>
    </recommendedName>
    <alternativeName>
        <fullName evidence="8">Pituitary-specific homeodomain factor</fullName>
    </alternativeName>
</protein>
<dbReference type="PROSITE" id="PS50071">
    <property type="entry name" value="HOMEOBOX_2"/>
    <property type="match status" value="1"/>
</dbReference>